<feature type="binding site" evidence="7">
    <location>
        <position position="98"/>
    </location>
    <ligand>
        <name>Fe cation</name>
        <dbReference type="ChEBI" id="CHEBI:24875"/>
    </ligand>
</feature>
<dbReference type="InterPro" id="IPR006620">
    <property type="entry name" value="Pro_4_hyd_alph"/>
</dbReference>
<evidence type="ECO:0000256" key="7">
    <source>
        <dbReference type="HAMAP-Rule" id="MF_00657"/>
    </source>
</evidence>
<sequence length="227" mass="25507">MLIHIPSVLTVEEVAHCRQIMAGAEWVDGRVTAGPQSAMVKNNLQIPLSSDAHREMRDIVLRALGRNPTYNSAALPLRVVPPLFNRYDAGMSFAAHVDNAIRPIHETGARVRTDLSSTLFLSEPDEYDGGELVLHEPGSTQELKLPAGDMVLYPTTALHSVNEVTRGSRLASFFWTQSMIADEARRRIMFELDRTIMDLRTRLPDDDLAVLNLTNCYHNLMRQWCVL</sequence>
<dbReference type="GO" id="GO:0005506">
    <property type="term" value="F:iron ion binding"/>
    <property type="evidence" value="ECO:0007669"/>
    <property type="project" value="UniProtKB-UniRule"/>
</dbReference>
<evidence type="ECO:0000256" key="1">
    <source>
        <dbReference type="ARBA" id="ARBA00001961"/>
    </source>
</evidence>
<dbReference type="Pfam" id="PF13640">
    <property type="entry name" value="2OG-FeII_Oxy_3"/>
    <property type="match status" value="1"/>
</dbReference>
<dbReference type="Gene3D" id="4.10.860.20">
    <property type="entry name" value="Rabenosyn, Rab binding domain"/>
    <property type="match status" value="1"/>
</dbReference>
<keyword evidence="6 7" id="KW-0408">Iron</keyword>
<dbReference type="GO" id="GO:0031418">
    <property type="term" value="F:L-ascorbic acid binding"/>
    <property type="evidence" value="ECO:0007669"/>
    <property type="project" value="UniProtKB-KW"/>
</dbReference>
<protein>
    <submittedName>
        <fullName evidence="8">Fe2+-dependent dioxygenase</fullName>
    </submittedName>
</protein>
<comment type="caution">
    <text evidence="8">The sequence shown here is derived from an EMBL/GenBank/DDBJ whole genome shotgun (WGS) entry which is preliminary data.</text>
</comment>
<dbReference type="SMR" id="A0A7W4I3X8"/>
<dbReference type="OMA" id="PVKRNQQ"/>
<name>A0A7W4I3X8_GLUDI</name>
<dbReference type="InterPro" id="IPR023550">
    <property type="entry name" value="PKHD_hydroxylase"/>
</dbReference>
<organism evidence="8 9">
    <name type="scientific">Gluconacetobacter diazotrophicus</name>
    <name type="common">Acetobacter diazotrophicus</name>
    <dbReference type="NCBI Taxonomy" id="33996"/>
    <lineage>
        <taxon>Bacteria</taxon>
        <taxon>Pseudomonadati</taxon>
        <taxon>Pseudomonadota</taxon>
        <taxon>Alphaproteobacteria</taxon>
        <taxon>Acetobacterales</taxon>
        <taxon>Acetobacteraceae</taxon>
        <taxon>Gluconacetobacter</taxon>
    </lineage>
</organism>
<dbReference type="PANTHER" id="PTHR41536:SF1">
    <property type="entry name" value="PKHD-TYPE HYDROXYLASE YBIX"/>
    <property type="match status" value="1"/>
</dbReference>
<dbReference type="HAMAP" id="MF_00657">
    <property type="entry name" value="Hydroxyl_YbiX"/>
    <property type="match status" value="1"/>
</dbReference>
<dbReference type="NCBIfam" id="NF003975">
    <property type="entry name" value="PRK05467.1-4"/>
    <property type="match status" value="1"/>
</dbReference>
<keyword evidence="5 7" id="KW-0560">Oxidoreductase</keyword>
<dbReference type="GO" id="GO:0006879">
    <property type="term" value="P:intracellular iron ion homeostasis"/>
    <property type="evidence" value="ECO:0007669"/>
    <property type="project" value="TreeGrafter"/>
</dbReference>
<dbReference type="GO" id="GO:0016706">
    <property type="term" value="F:2-oxoglutarate-dependent dioxygenase activity"/>
    <property type="evidence" value="ECO:0007669"/>
    <property type="project" value="UniProtKB-UniRule"/>
</dbReference>
<dbReference type="GO" id="GO:0006974">
    <property type="term" value="P:DNA damage response"/>
    <property type="evidence" value="ECO:0007669"/>
    <property type="project" value="TreeGrafter"/>
</dbReference>
<keyword evidence="2 7" id="KW-0479">Metal-binding</keyword>
<dbReference type="Gene3D" id="2.60.120.620">
    <property type="entry name" value="q2cbj1_9rhob like domain"/>
    <property type="match status" value="1"/>
</dbReference>
<accession>A0A7W4I3X8</accession>
<dbReference type="AlphaFoldDB" id="A0A7W4I3X8"/>
<evidence type="ECO:0000313" key="8">
    <source>
        <dbReference type="EMBL" id="MBB2155251.1"/>
    </source>
</evidence>
<comment type="cofactor">
    <cofactor evidence="1 7">
        <name>L-ascorbate</name>
        <dbReference type="ChEBI" id="CHEBI:38290"/>
    </cofactor>
</comment>
<dbReference type="PROSITE" id="PS51471">
    <property type="entry name" value="FE2OG_OXY"/>
    <property type="match status" value="1"/>
</dbReference>
<evidence type="ECO:0000256" key="4">
    <source>
        <dbReference type="ARBA" id="ARBA00022964"/>
    </source>
</evidence>
<evidence type="ECO:0000256" key="3">
    <source>
        <dbReference type="ARBA" id="ARBA00022896"/>
    </source>
</evidence>
<evidence type="ECO:0000313" key="9">
    <source>
        <dbReference type="Proteomes" id="UP000550787"/>
    </source>
</evidence>
<dbReference type="InterPro" id="IPR041097">
    <property type="entry name" value="PKHD_C"/>
</dbReference>
<dbReference type="Pfam" id="PF18331">
    <property type="entry name" value="PKHD_C"/>
    <property type="match status" value="1"/>
</dbReference>
<keyword evidence="3 7" id="KW-0847">Vitamin C</keyword>
<dbReference type="InterPro" id="IPR005123">
    <property type="entry name" value="Oxoglu/Fe-dep_dioxygenase_dom"/>
</dbReference>
<dbReference type="SMART" id="SM00702">
    <property type="entry name" value="P4Hc"/>
    <property type="match status" value="1"/>
</dbReference>
<feature type="binding site" evidence="7">
    <location>
        <position position="169"/>
    </location>
    <ligand>
        <name>2-oxoglutarate</name>
        <dbReference type="ChEBI" id="CHEBI:16810"/>
    </ligand>
</feature>
<dbReference type="EMBL" id="JABEQG010000003">
    <property type="protein sequence ID" value="MBB2155251.1"/>
    <property type="molecule type" value="Genomic_DNA"/>
</dbReference>
<comment type="cofactor">
    <cofactor evidence="7">
        <name>Fe(2+)</name>
        <dbReference type="ChEBI" id="CHEBI:29033"/>
    </cofactor>
    <text evidence="7">Binds 1 Fe(2+) ion per subunit.</text>
</comment>
<dbReference type="RefSeq" id="WP_012224388.1">
    <property type="nucleotide sequence ID" value="NZ_JABEQG010000003.1"/>
</dbReference>
<evidence type="ECO:0000256" key="2">
    <source>
        <dbReference type="ARBA" id="ARBA00022723"/>
    </source>
</evidence>
<feature type="binding site" evidence="7">
    <location>
        <position position="159"/>
    </location>
    <ligand>
        <name>Fe cation</name>
        <dbReference type="ChEBI" id="CHEBI:24875"/>
    </ligand>
</feature>
<gene>
    <name evidence="8" type="ORF">HLH33_02820</name>
</gene>
<evidence type="ECO:0000256" key="5">
    <source>
        <dbReference type="ARBA" id="ARBA00023002"/>
    </source>
</evidence>
<keyword evidence="4 7" id="KW-0223">Dioxygenase</keyword>
<dbReference type="NCBIfam" id="NF003974">
    <property type="entry name" value="PRK05467.1-3"/>
    <property type="match status" value="1"/>
</dbReference>
<evidence type="ECO:0000256" key="6">
    <source>
        <dbReference type="ARBA" id="ARBA00023004"/>
    </source>
</evidence>
<dbReference type="Proteomes" id="UP000550787">
    <property type="component" value="Unassembled WGS sequence"/>
</dbReference>
<dbReference type="InterPro" id="IPR044862">
    <property type="entry name" value="Pro_4_hyd_alph_FE2OG_OXY"/>
</dbReference>
<feature type="binding site" evidence="7">
    <location>
        <position position="96"/>
    </location>
    <ligand>
        <name>Fe cation</name>
        <dbReference type="ChEBI" id="CHEBI:24875"/>
    </ligand>
</feature>
<proteinExistence type="inferred from homology"/>
<dbReference type="PANTHER" id="PTHR41536">
    <property type="entry name" value="PKHD-TYPE HYDROXYLASE YBIX"/>
    <property type="match status" value="1"/>
</dbReference>
<reference evidence="8 9" key="1">
    <citation type="submission" date="2020-04" db="EMBL/GenBank/DDBJ databases">
        <title>Description of novel Gluconacetobacter.</title>
        <authorList>
            <person name="Sombolestani A."/>
        </authorList>
    </citation>
    <scope>NUCLEOTIDE SEQUENCE [LARGE SCALE GENOMIC DNA]</scope>
    <source>
        <strain evidence="8 9">LMG 7603</strain>
    </source>
</reference>